<evidence type="ECO:0000256" key="4">
    <source>
        <dbReference type="ARBA" id="ARBA00011738"/>
    </source>
</evidence>
<accession>A0AAD3RXY3</accession>
<dbReference type="NCBIfam" id="TIGR00197">
    <property type="entry name" value="yjeF_nterm"/>
    <property type="match status" value="1"/>
</dbReference>
<dbReference type="InterPro" id="IPR004443">
    <property type="entry name" value="YjeF_N_dom"/>
</dbReference>
<dbReference type="EMBL" id="BSYO01000002">
    <property type="protein sequence ID" value="GMH00186.1"/>
    <property type="molecule type" value="Genomic_DNA"/>
</dbReference>
<feature type="binding site" evidence="9">
    <location>
        <position position="193"/>
    </location>
    <ligand>
        <name>K(+)</name>
        <dbReference type="ChEBI" id="CHEBI:29103"/>
    </ligand>
</feature>
<evidence type="ECO:0000256" key="5">
    <source>
        <dbReference type="ARBA" id="ARBA00022630"/>
    </source>
</evidence>
<dbReference type="Gene3D" id="2.30.110.10">
    <property type="entry name" value="Electron Transport, Fmn-binding Protein, Chain A"/>
    <property type="match status" value="1"/>
</dbReference>
<evidence type="ECO:0000256" key="9">
    <source>
        <dbReference type="HAMAP-Rule" id="MF_03159"/>
    </source>
</evidence>
<comment type="cofactor">
    <cofactor evidence="9">
        <name>K(+)</name>
        <dbReference type="ChEBI" id="CHEBI:29103"/>
    </cofactor>
    <text evidence="9">Binds 1 potassium ion per subunit.</text>
</comment>
<comment type="subunit">
    <text evidence="4">Homodimer.</text>
</comment>
<dbReference type="InterPro" id="IPR019740">
    <property type="entry name" value="Pyridox_Oxase_CS"/>
</dbReference>
<evidence type="ECO:0000256" key="2">
    <source>
        <dbReference type="ARBA" id="ARBA00004738"/>
    </source>
</evidence>
<feature type="binding site" evidence="9">
    <location>
        <position position="235"/>
    </location>
    <ligand>
        <name>(6S)-NADPHX</name>
        <dbReference type="ChEBI" id="CHEBI:64076"/>
    </ligand>
</feature>
<dbReference type="NCBIfam" id="NF004231">
    <property type="entry name" value="PRK05679.1"/>
    <property type="match status" value="1"/>
</dbReference>
<dbReference type="Pfam" id="PF10590">
    <property type="entry name" value="PNP_phzG_C"/>
    <property type="match status" value="1"/>
</dbReference>
<evidence type="ECO:0000256" key="1">
    <source>
        <dbReference type="ARBA" id="ARBA00001917"/>
    </source>
</evidence>
<evidence type="ECO:0000313" key="11">
    <source>
        <dbReference type="EMBL" id="GMH00186.1"/>
    </source>
</evidence>
<feature type="domain" description="YjeF N-terminal" evidence="10">
    <location>
        <begin position="78"/>
        <end position="314"/>
    </location>
</feature>
<comment type="pathway">
    <text evidence="2">Cofactor metabolism; pyridoxal 5'-phosphate salvage; pyridoxal 5'-phosphate from pyridoxamine 5'-phosphate: step 1/1.</text>
</comment>
<dbReference type="GO" id="GO:0008615">
    <property type="term" value="P:pyridoxine biosynthetic process"/>
    <property type="evidence" value="ECO:0007669"/>
    <property type="project" value="UniProtKB-KW"/>
</dbReference>
<keyword evidence="7" id="KW-0560">Oxidoreductase</keyword>
<keyword evidence="9" id="KW-0547">Nucleotide-binding</keyword>
<feature type="binding site" evidence="9">
    <location>
        <position position="129"/>
    </location>
    <ligand>
        <name>K(+)</name>
        <dbReference type="ChEBI" id="CHEBI:29103"/>
    </ligand>
</feature>
<dbReference type="GO" id="GO:0052856">
    <property type="term" value="F:NAD(P)HX epimerase activity"/>
    <property type="evidence" value="ECO:0007669"/>
    <property type="project" value="UniProtKB-UniRule"/>
</dbReference>
<comment type="caution">
    <text evidence="9">Lacks conserved residue(s) required for the propagation of feature annotation.</text>
</comment>
<dbReference type="HAMAP" id="MF_01966">
    <property type="entry name" value="NADHX_epimerase"/>
    <property type="match status" value="1"/>
</dbReference>
<comment type="similarity">
    <text evidence="9">Belongs to the NnrE/AIBP family.</text>
</comment>
<dbReference type="PANTHER" id="PTHR10851:SF0">
    <property type="entry name" value="PYRIDOXINE-5'-PHOSPHATE OXIDASE"/>
    <property type="match status" value="1"/>
</dbReference>
<evidence type="ECO:0000256" key="3">
    <source>
        <dbReference type="ARBA" id="ARBA00005037"/>
    </source>
</evidence>
<keyword evidence="9" id="KW-0413">Isomerase</keyword>
<comment type="catalytic activity">
    <reaction evidence="9">
        <text>(6R)-NADHX = (6S)-NADHX</text>
        <dbReference type="Rhea" id="RHEA:32215"/>
        <dbReference type="ChEBI" id="CHEBI:64074"/>
        <dbReference type="ChEBI" id="CHEBI:64075"/>
        <dbReference type="EC" id="5.1.99.6"/>
    </reaction>
</comment>
<dbReference type="InterPro" id="IPR019576">
    <property type="entry name" value="Pyridoxamine_oxidase_dimer_C"/>
</dbReference>
<dbReference type="NCBIfam" id="TIGR00558">
    <property type="entry name" value="pdxH"/>
    <property type="match status" value="1"/>
</dbReference>
<comment type="cofactor">
    <cofactor evidence="1">
        <name>FMN</name>
        <dbReference type="ChEBI" id="CHEBI:58210"/>
    </cofactor>
</comment>
<dbReference type="PANTHER" id="PTHR10851">
    <property type="entry name" value="PYRIDOXINE-5-PHOSPHATE OXIDASE"/>
    <property type="match status" value="1"/>
</dbReference>
<evidence type="ECO:0000256" key="7">
    <source>
        <dbReference type="ARBA" id="ARBA00023002"/>
    </source>
</evidence>
<dbReference type="PROSITE" id="PS01064">
    <property type="entry name" value="PYRIDOX_OXIDASE"/>
    <property type="match status" value="1"/>
</dbReference>
<dbReference type="SUPFAM" id="SSF50475">
    <property type="entry name" value="FMN-binding split barrel"/>
    <property type="match status" value="1"/>
</dbReference>
<keyword evidence="6" id="KW-0288">FMN</keyword>
<feature type="binding site" evidence="9">
    <location>
        <position position="238"/>
    </location>
    <ligand>
        <name>K(+)</name>
        <dbReference type="ChEBI" id="CHEBI:29103"/>
    </ligand>
</feature>
<gene>
    <name evidence="11" type="ORF">Nepgr_002025</name>
</gene>
<dbReference type="GO" id="GO:0004733">
    <property type="term" value="F:pyridoxamine phosphate oxidase activity"/>
    <property type="evidence" value="ECO:0007669"/>
    <property type="project" value="InterPro"/>
</dbReference>
<dbReference type="FunFam" id="2.30.110.10:FF:000005">
    <property type="entry name" value="NAD(P)H-hydrate epimerase"/>
    <property type="match status" value="1"/>
</dbReference>
<dbReference type="AlphaFoldDB" id="A0AAD3RXY3"/>
<proteinExistence type="inferred from homology"/>
<dbReference type="GO" id="GO:0010181">
    <property type="term" value="F:FMN binding"/>
    <property type="evidence" value="ECO:0007669"/>
    <property type="project" value="InterPro"/>
</dbReference>
<dbReference type="InterPro" id="IPR036652">
    <property type="entry name" value="YjeF_N_dom_sf"/>
</dbReference>
<dbReference type="Gene3D" id="3.40.50.10260">
    <property type="entry name" value="YjeF N-terminal domain"/>
    <property type="match status" value="1"/>
</dbReference>
<keyword evidence="9" id="KW-0520">NAD</keyword>
<dbReference type="InterPro" id="IPR011576">
    <property type="entry name" value="Pyridox_Oxase_N"/>
</dbReference>
<keyword evidence="9" id="KW-0630">Potassium</keyword>
<comment type="function">
    <text evidence="9">Catalyzes the epimerization of the S- and R-forms of NAD(P)HX, a damaged form of NAD(P)H that is a result of enzymatic or heat-dependent hydration. This is a prerequisite for the S-specific NAD(P)H-hydrate dehydratase to allow the repair of both epimers of NAD(P)HX.</text>
</comment>
<dbReference type="Proteomes" id="UP001279734">
    <property type="component" value="Unassembled WGS sequence"/>
</dbReference>
<dbReference type="SUPFAM" id="SSF64153">
    <property type="entry name" value="YjeF N-terminal domain-like"/>
    <property type="match status" value="1"/>
</dbReference>
<comment type="pathway">
    <text evidence="3">Cofactor metabolism; pyridoxal 5'-phosphate salvage; pyridoxal 5'-phosphate from pyridoxine 5'-phosphate: step 1/1.</text>
</comment>
<keyword evidence="12" id="KW-1185">Reference proteome</keyword>
<reference evidence="11" key="1">
    <citation type="submission" date="2023-05" db="EMBL/GenBank/DDBJ databases">
        <title>Nepenthes gracilis genome sequencing.</title>
        <authorList>
            <person name="Fukushima K."/>
        </authorList>
    </citation>
    <scope>NUCLEOTIDE SEQUENCE</scope>
    <source>
        <strain evidence="11">SING2019-196</strain>
    </source>
</reference>
<dbReference type="InterPro" id="IPR000659">
    <property type="entry name" value="Pyridox_Oxase"/>
</dbReference>
<evidence type="ECO:0000259" key="10">
    <source>
        <dbReference type="PROSITE" id="PS51385"/>
    </source>
</evidence>
<comment type="catalytic activity">
    <reaction evidence="9">
        <text>(6R)-NADPHX = (6S)-NADPHX</text>
        <dbReference type="Rhea" id="RHEA:32227"/>
        <dbReference type="ChEBI" id="CHEBI:64076"/>
        <dbReference type="ChEBI" id="CHEBI:64077"/>
        <dbReference type="EC" id="5.1.99.6"/>
    </reaction>
</comment>
<protein>
    <recommendedName>
        <fullName evidence="9">NAD(P)H-hydrate epimerase</fullName>
        <ecNumber evidence="9">5.1.99.6</ecNumber>
    </recommendedName>
    <alternativeName>
        <fullName evidence="9">NAD(P)HX epimerase</fullName>
    </alternativeName>
</protein>
<dbReference type="FunFam" id="3.40.50.10260:FF:000006">
    <property type="entry name" value="NAD(P)H-hydrate epimerase"/>
    <property type="match status" value="1"/>
</dbReference>
<keyword evidence="5" id="KW-0285">Flavoprotein</keyword>
<evidence type="ECO:0000256" key="6">
    <source>
        <dbReference type="ARBA" id="ARBA00022643"/>
    </source>
</evidence>
<sequence length="579" mass="65226">MRTSIRKTKTMTCLLANSLFVKSSIASFQSPKPSLYLSDAFCTFPTGFCNSNPRCSRRWFCSSSRTMEWISYLSQLEAAEIDETLMGPLGFSVDQLMELAGLSVATAIAEVYRSSEYSRVLAICGPGNNGGDGLVAARHLHHFGYKPSICYPKRTPKPLYTGLVTQLESLSIPFLSVEDLPSDLSNEFDIMVDAMFGFSFHGTPRPPFDNLIQRLASLHNYDQTHQKSPVIVSVDIPSGWHVEEGDISGEGIKPDMLVSLTAPKFCAKKFRGPHHFLGGRFVPLTIVDKYKLCLPPYPGTSMCVRIGKPPQVDISALRENYISPAFLEEQVEADPFNQFHKWFDDAVAAGLREPNAMALSTAGKDGKPSSRMVLLKGVDKDGLVWYTNYESKKAHQLSENACASILFYWDGLNRQVRVEGSVEKVSEEESEQYFHSRPRGSQIGAMVSEQSSVVPGREAFHRKYKELEDQFSDGSLIPKPKHWGGYRLKPELFEFWQGQPSRLHDRLQYSLVEFITNKFSFLVTSLKELKIAVFFSELIKVGVCSRKSQKLFHSKILVLLLLQAICYTEISEYLHAWRR</sequence>
<keyword evidence="8" id="KW-0664">Pyridoxine biosynthesis</keyword>
<dbReference type="HAMAP" id="MF_01629">
    <property type="entry name" value="PdxH"/>
    <property type="match status" value="1"/>
</dbReference>
<name>A0AAD3RXY3_NEPGR</name>
<evidence type="ECO:0000313" key="12">
    <source>
        <dbReference type="Proteomes" id="UP001279734"/>
    </source>
</evidence>
<dbReference type="InterPro" id="IPR012349">
    <property type="entry name" value="Split_barrel_FMN-bd"/>
</dbReference>
<dbReference type="Pfam" id="PF01243">
    <property type="entry name" value="PNPOx_N"/>
    <property type="match status" value="1"/>
</dbReference>
<keyword evidence="9" id="KW-0479">Metal-binding</keyword>
<dbReference type="GO" id="GO:0046872">
    <property type="term" value="F:metal ion binding"/>
    <property type="evidence" value="ECO:0007669"/>
    <property type="project" value="UniProtKB-KW"/>
</dbReference>
<organism evidence="11 12">
    <name type="scientific">Nepenthes gracilis</name>
    <name type="common">Slender pitcher plant</name>
    <dbReference type="NCBI Taxonomy" id="150966"/>
    <lineage>
        <taxon>Eukaryota</taxon>
        <taxon>Viridiplantae</taxon>
        <taxon>Streptophyta</taxon>
        <taxon>Embryophyta</taxon>
        <taxon>Tracheophyta</taxon>
        <taxon>Spermatophyta</taxon>
        <taxon>Magnoliopsida</taxon>
        <taxon>eudicotyledons</taxon>
        <taxon>Gunneridae</taxon>
        <taxon>Pentapetalae</taxon>
        <taxon>Caryophyllales</taxon>
        <taxon>Nepenthaceae</taxon>
        <taxon>Nepenthes</taxon>
    </lineage>
</organism>
<evidence type="ECO:0000256" key="8">
    <source>
        <dbReference type="ARBA" id="ARBA00023096"/>
    </source>
</evidence>
<dbReference type="PROSITE" id="PS51385">
    <property type="entry name" value="YJEF_N"/>
    <property type="match status" value="1"/>
</dbReference>
<comment type="caution">
    <text evidence="11">The sequence shown here is derived from an EMBL/GenBank/DDBJ whole genome shotgun (WGS) entry which is preliminary data.</text>
</comment>
<dbReference type="EC" id="5.1.99.6" evidence="9"/>
<feature type="binding site" evidence="9">
    <location>
        <begin position="128"/>
        <end position="132"/>
    </location>
    <ligand>
        <name>(6S)-NADPHX</name>
        <dbReference type="ChEBI" id="CHEBI:64076"/>
    </ligand>
</feature>
<dbReference type="Pfam" id="PF03853">
    <property type="entry name" value="YjeF_N"/>
    <property type="match status" value="1"/>
</dbReference>
<feature type="binding site" evidence="9">
    <location>
        <begin position="197"/>
        <end position="203"/>
    </location>
    <ligand>
        <name>(6S)-NADPHX</name>
        <dbReference type="ChEBI" id="CHEBI:64076"/>
    </ligand>
</feature>